<feature type="domain" description="Trafficking protein particle complex subunit 11" evidence="9">
    <location>
        <begin position="264"/>
        <end position="553"/>
    </location>
</feature>
<evidence type="ECO:0000256" key="7">
    <source>
        <dbReference type="ARBA" id="ARBA00023034"/>
    </source>
</evidence>
<evidence type="ECO:0000256" key="2">
    <source>
        <dbReference type="ARBA" id="ARBA00004222"/>
    </source>
</evidence>
<evidence type="ECO:0000256" key="3">
    <source>
        <dbReference type="ARBA" id="ARBA00007051"/>
    </source>
</evidence>
<protein>
    <recommendedName>
        <fullName evidence="4">Trafficking protein particle complex subunit 11</fullName>
    </recommendedName>
</protein>
<sequence length="1269" mass="143084">MEDIEKIPQELQLKPKCLIYLTGLDIDNNHSHASVWKSFSQNRRSDRAPLKFRNVPVDHQYPKTNSKPSHYEWYLPKGLIKRKWMRKHLDELPAVVAIFFDLEWDEKQWQEKLTECVQRVETVRSNLQSRDSKVVVVLLQKRVPVPVADDINATERAQDLCSRCQLPVKHLFVLQLTGFMFGCITRLETEMHDMASNYYHNAAKRVKSHRTNLNKANHQLLFVRHEFKIAFFDELKQDQNLALKHYRQAYNNLLELRVHDLHILEVKVIAGFINYKICRLFFQLQASESIAQFRRHIEFFTNLVGMPELAFEHEAWLSKQFEVFGELFDDATRLSVNPLLTQHPGLYYQEAARHTEARRRLALTLCQPEDSASAEPGDLAPTSLPIPDRLGKQSTSPGSVVRVSPAPQPPAPLPADSLTTTTEFYGQRPWRRPGHNLDVTDPAQERKGIRFAQANEAAVVHSNLIIPLLACACRYFERYKACRMKLYPAFAIAEEYLRKEDYENALSQYSKVIEEFRSGDWSLLFTSVCSRLFECSWKVGNHVLSVSSALELLGPHSTLNEIEKLHIQELIFQDVDLLQVDWNLERQDASSTETTPKCLTVDATHLRSCIDVRAEFLRPSFAIDEPVHLLIYMKSFAPLPLTVHSVTVSLIHKLSSSSASLVRESEDVPGAPIDGSHSVYTTRCEWPVPLQLLSSDCLKAICFDLDPQMLASTVQVESLEVILLTRTPGGERQKCTVTWSMLLLAPHTPEAMTSPTLTDRSCKYTARVADFKSELAKLCIDPPLAEKSLDFLPKWEHLANRTVASINPRDSKLELNLRHCPPVLCNEEYAVLCCVQNTESSEISSLLLTANLLERSTEKAAESLAGQESQATNADQGGFVVLGQYRAQLLQKSGALTTAGASSLSEVQVCATLAPESEFVCPLFLRCPSPGDRILRVDASYSLRIPVQPPQATLFTCSYHKRADGTNGCFVESSPLSQKPKVALSIIAKCTQSKRVQLTVLPPFDFSWRILSLQHSLITTIIPEKPFVLEACIRNASPWNIEIAYAKPALGPGVDFLDGRSDPQLTNICLQSSEVATGVQVLIVLDNSANTDFVSLGHYVIRWRRLRSHLSQDPSFPESSFSQTDLKPLSCPLTDLSFNVELQMPAQALMHTPLPLKYTLENKTSFLQELTVSMEPVPGFMFCGRQLVSTRLLPNSSQQLDFTLLPLRAGYLELPRFSVRSGDRSLGDPLLDPTAAADLARTSAKDRMLRQLRSHIFVLPLRQVTLTDN</sequence>
<feature type="domain" description="Trafficking protein particle complex subunit 11 C-terminal" evidence="10">
    <location>
        <begin position="1169"/>
        <end position="1217"/>
    </location>
</feature>
<evidence type="ECO:0000256" key="8">
    <source>
        <dbReference type="SAM" id="MobiDB-lite"/>
    </source>
</evidence>
<accession>A0A0X3P799</accession>
<feature type="region of interest" description="Disordered" evidence="8">
    <location>
        <begin position="369"/>
        <end position="418"/>
    </location>
</feature>
<organism evidence="11">
    <name type="scientific">Schistocephalus solidus</name>
    <name type="common">Tapeworm</name>
    <dbReference type="NCBI Taxonomy" id="70667"/>
    <lineage>
        <taxon>Eukaryota</taxon>
        <taxon>Metazoa</taxon>
        <taxon>Spiralia</taxon>
        <taxon>Lophotrochozoa</taxon>
        <taxon>Platyhelminthes</taxon>
        <taxon>Cestoda</taxon>
        <taxon>Eucestoda</taxon>
        <taxon>Diphyllobothriidea</taxon>
        <taxon>Diphyllobothriidae</taxon>
        <taxon>Schistocephalus</taxon>
    </lineage>
</organism>
<dbReference type="AlphaFoldDB" id="A0A0X3P799"/>
<gene>
    <name evidence="11" type="ORF">TR119412</name>
</gene>
<comment type="subcellular location">
    <subcellularLocation>
        <location evidence="2">Golgi apparatus</location>
        <location evidence="2">cis-Golgi network</location>
    </subcellularLocation>
</comment>
<evidence type="ECO:0000259" key="9">
    <source>
        <dbReference type="Pfam" id="PF11817"/>
    </source>
</evidence>
<proteinExistence type="inferred from homology"/>
<comment type="similarity">
    <text evidence="3">Belongs to the TRAPPC11 family.</text>
</comment>
<comment type="function">
    <text evidence="1">Involved in endoplasmic reticulum to Golgi apparatus trafficking at a very early stage.</text>
</comment>
<evidence type="ECO:0000256" key="1">
    <source>
        <dbReference type="ARBA" id="ARBA00001995"/>
    </source>
</evidence>
<evidence type="ECO:0000256" key="4">
    <source>
        <dbReference type="ARBA" id="ARBA00021520"/>
    </source>
</evidence>
<keyword evidence="5" id="KW-0813">Transport</keyword>
<dbReference type="InterPro" id="IPR025876">
    <property type="entry name" value="TRAPPC11_C"/>
</dbReference>
<dbReference type="PANTHER" id="PTHR14374:SF0">
    <property type="entry name" value="TRAFFICKING PROTEIN PARTICLE COMPLEX SUBUNIT 11"/>
    <property type="match status" value="1"/>
</dbReference>
<reference evidence="11" key="1">
    <citation type="submission" date="2016-01" db="EMBL/GenBank/DDBJ databases">
        <title>Reference transcriptome for the parasite Schistocephalus solidus: insights into the molecular evolution of parasitism.</title>
        <authorList>
            <person name="Hebert F.O."/>
            <person name="Grambauer S."/>
            <person name="Barber I."/>
            <person name="Landry C.R."/>
            <person name="Aubin-Horth N."/>
        </authorList>
    </citation>
    <scope>NUCLEOTIDE SEQUENCE</scope>
</reference>
<keyword evidence="6" id="KW-0931">ER-Golgi transport</keyword>
<dbReference type="GO" id="GO:0005794">
    <property type="term" value="C:Golgi apparatus"/>
    <property type="evidence" value="ECO:0007669"/>
    <property type="project" value="UniProtKB-SubCell"/>
</dbReference>
<evidence type="ECO:0000256" key="6">
    <source>
        <dbReference type="ARBA" id="ARBA00022892"/>
    </source>
</evidence>
<evidence type="ECO:0000256" key="5">
    <source>
        <dbReference type="ARBA" id="ARBA00022448"/>
    </source>
</evidence>
<keyword evidence="7" id="KW-0333">Golgi apparatus</keyword>
<dbReference type="GO" id="GO:0016192">
    <property type="term" value="P:vesicle-mediated transport"/>
    <property type="evidence" value="ECO:0007669"/>
    <property type="project" value="UniProtKB-KW"/>
</dbReference>
<evidence type="ECO:0000313" key="11">
    <source>
        <dbReference type="EMBL" id="JAP47638.1"/>
    </source>
</evidence>
<dbReference type="InterPro" id="IPR021773">
    <property type="entry name" value="TPC11"/>
</dbReference>
<dbReference type="Pfam" id="PF11817">
    <property type="entry name" value="Foie-gras_1"/>
    <property type="match status" value="1"/>
</dbReference>
<name>A0A0X3P799_SCHSO</name>
<dbReference type="Pfam" id="PF12742">
    <property type="entry name" value="Gryzun-like"/>
    <property type="match status" value="1"/>
</dbReference>
<dbReference type="EMBL" id="GEEE01015587">
    <property type="protein sequence ID" value="JAP47638.1"/>
    <property type="molecule type" value="Transcribed_RNA"/>
</dbReference>
<dbReference type="PANTHER" id="PTHR14374">
    <property type="entry name" value="FOIE GRAS"/>
    <property type="match status" value="1"/>
</dbReference>
<evidence type="ECO:0000259" key="10">
    <source>
        <dbReference type="Pfam" id="PF12742"/>
    </source>
</evidence>